<accession>A0A438JSM3</accession>
<dbReference type="Gene3D" id="3.40.50.1000">
    <property type="entry name" value="HAD superfamily/HAD-like"/>
    <property type="match status" value="1"/>
</dbReference>
<comment type="similarity">
    <text evidence="1">Belongs to the TIM50 family.</text>
</comment>
<dbReference type="InterPro" id="IPR004274">
    <property type="entry name" value="FCP1_dom"/>
</dbReference>
<dbReference type="SMART" id="SM00577">
    <property type="entry name" value="CPDc"/>
    <property type="match status" value="1"/>
</dbReference>
<keyword evidence="1" id="KW-0811">Translocation</keyword>
<dbReference type="InterPro" id="IPR023214">
    <property type="entry name" value="HAD_sf"/>
</dbReference>
<feature type="region of interest" description="Disordered" evidence="2">
    <location>
        <begin position="1"/>
        <end position="33"/>
    </location>
</feature>
<comment type="function">
    <text evidence="1">Essential component of the TIM23 complex, a complex that mediates the translocation of transit peptide-containing proteins across the mitochondrial inner membrane.</text>
</comment>
<dbReference type="AlphaFoldDB" id="A0A438JSM3"/>
<gene>
    <name evidence="4" type="ORF">CK203_009508</name>
</gene>
<reference evidence="4 5" key="1">
    <citation type="journal article" date="2018" name="PLoS Genet.">
        <title>Population sequencing reveals clonal diversity and ancestral inbreeding in the grapevine cultivar Chardonnay.</title>
        <authorList>
            <person name="Roach M.J."/>
            <person name="Johnson D.L."/>
            <person name="Bohlmann J."/>
            <person name="van Vuuren H.J."/>
            <person name="Jones S.J."/>
            <person name="Pretorius I.S."/>
            <person name="Schmidt S.A."/>
            <person name="Borneman A.R."/>
        </authorList>
    </citation>
    <scope>NUCLEOTIDE SEQUENCE [LARGE SCALE GENOMIC DNA]</scope>
    <source>
        <strain evidence="5">cv. Chardonnay</strain>
        <tissue evidence="4">Leaf</tissue>
    </source>
</reference>
<dbReference type="PROSITE" id="PS50969">
    <property type="entry name" value="FCP1"/>
    <property type="match status" value="1"/>
</dbReference>
<sequence>MSGKLDISKNKNVVPTETESESESENEKDSGNDFGLSLEKLTLGHERSFLPHSEDFMKFCLERFEVGIWSSSIERNLNAALDCAIGGLRGKLLFAWDQVYCTDTGFKSLEKKTKPLFLKELRKIWESSDLGKRFSSSNTLLIDDSPYKAILNPANTGIFPASYNADNVNDTELGPRGALRLYLDGLVDAVDVASYVKEHPFGQPAISPTHSHWDFYSVVIQRFRNNQASKSNVPKK</sequence>
<proteinExistence type="inferred from homology"/>
<keyword evidence="1" id="KW-0809">Transit peptide</keyword>
<organism evidence="4 5">
    <name type="scientific">Vitis vinifera</name>
    <name type="common">Grape</name>
    <dbReference type="NCBI Taxonomy" id="29760"/>
    <lineage>
        <taxon>Eukaryota</taxon>
        <taxon>Viridiplantae</taxon>
        <taxon>Streptophyta</taxon>
        <taxon>Embryophyta</taxon>
        <taxon>Tracheophyta</taxon>
        <taxon>Spermatophyta</taxon>
        <taxon>Magnoliopsida</taxon>
        <taxon>eudicotyledons</taxon>
        <taxon>Gunneridae</taxon>
        <taxon>Pentapetalae</taxon>
        <taxon>rosids</taxon>
        <taxon>Vitales</taxon>
        <taxon>Vitaceae</taxon>
        <taxon>Viteae</taxon>
        <taxon>Vitis</taxon>
    </lineage>
</organism>
<dbReference type="EMBL" id="QGNW01000029">
    <property type="protein sequence ID" value="RVX11925.1"/>
    <property type="molecule type" value="Genomic_DNA"/>
</dbReference>
<evidence type="ECO:0000256" key="2">
    <source>
        <dbReference type="SAM" id="MobiDB-lite"/>
    </source>
</evidence>
<protein>
    <recommendedName>
        <fullName evidence="1">Mitochondrial import inner membrane translocase subunit TIM50</fullName>
    </recommendedName>
</protein>
<evidence type="ECO:0000256" key="1">
    <source>
        <dbReference type="RuleBase" id="RU365079"/>
    </source>
</evidence>
<evidence type="ECO:0000313" key="4">
    <source>
        <dbReference type="EMBL" id="RVX11925.1"/>
    </source>
</evidence>
<dbReference type="SUPFAM" id="SSF56784">
    <property type="entry name" value="HAD-like"/>
    <property type="match status" value="1"/>
</dbReference>
<dbReference type="Proteomes" id="UP000288805">
    <property type="component" value="Unassembled WGS sequence"/>
</dbReference>
<dbReference type="GO" id="GO:0015031">
    <property type="term" value="P:protein transport"/>
    <property type="evidence" value="ECO:0007669"/>
    <property type="project" value="UniProtKB-KW"/>
</dbReference>
<keyword evidence="1" id="KW-0496">Mitochondrion</keyword>
<evidence type="ECO:0000313" key="5">
    <source>
        <dbReference type="Proteomes" id="UP000288805"/>
    </source>
</evidence>
<evidence type="ECO:0000259" key="3">
    <source>
        <dbReference type="PROSITE" id="PS50969"/>
    </source>
</evidence>
<keyword evidence="1" id="KW-0813">Transport</keyword>
<dbReference type="Pfam" id="PF03031">
    <property type="entry name" value="NIF"/>
    <property type="match status" value="1"/>
</dbReference>
<keyword evidence="1" id="KW-0653">Protein transport</keyword>
<feature type="domain" description="FCP1 homology" evidence="3">
    <location>
        <begin position="1"/>
        <end position="186"/>
    </location>
</feature>
<comment type="caution">
    <text evidence="4">The sequence shown here is derived from an EMBL/GenBank/DDBJ whole genome shotgun (WGS) entry which is preliminary data.</text>
</comment>
<dbReference type="InterPro" id="IPR050365">
    <property type="entry name" value="TIM50"/>
</dbReference>
<comment type="subunit">
    <text evidence="1">Component of the TIM23 complex.</text>
</comment>
<dbReference type="InterPro" id="IPR036412">
    <property type="entry name" value="HAD-like_sf"/>
</dbReference>
<comment type="subcellular location">
    <subcellularLocation>
        <location evidence="1">Mitochondrion inner membrane</location>
        <topology evidence="1">Single-pass membrane protein</topology>
    </subcellularLocation>
</comment>
<dbReference type="GO" id="GO:0005744">
    <property type="term" value="C:TIM23 mitochondrial import inner membrane translocase complex"/>
    <property type="evidence" value="ECO:0007669"/>
    <property type="project" value="UniProtKB-UniRule"/>
</dbReference>
<name>A0A438JSM3_VITVI</name>
<dbReference type="PANTHER" id="PTHR12210">
    <property type="entry name" value="DULLARD PROTEIN PHOSPHATASE"/>
    <property type="match status" value="1"/>
</dbReference>